<evidence type="ECO:0000256" key="3">
    <source>
        <dbReference type="ARBA" id="ARBA00022692"/>
    </source>
</evidence>
<dbReference type="GO" id="GO:0005886">
    <property type="term" value="C:plasma membrane"/>
    <property type="evidence" value="ECO:0007669"/>
    <property type="project" value="UniProtKB-SubCell"/>
</dbReference>
<dbReference type="InterPro" id="IPR011701">
    <property type="entry name" value="MFS"/>
</dbReference>
<dbReference type="InterPro" id="IPR020846">
    <property type="entry name" value="MFS_dom"/>
</dbReference>
<comment type="subcellular location">
    <subcellularLocation>
        <location evidence="1">Cell membrane</location>
        <topology evidence="1">Multi-pass membrane protein</topology>
    </subcellularLocation>
</comment>
<feature type="transmembrane region" description="Helical" evidence="6">
    <location>
        <begin position="164"/>
        <end position="184"/>
    </location>
</feature>
<feature type="transmembrane region" description="Helical" evidence="6">
    <location>
        <begin position="40"/>
        <end position="65"/>
    </location>
</feature>
<evidence type="ECO:0000313" key="8">
    <source>
        <dbReference type="EMBL" id="ANP52155.1"/>
    </source>
</evidence>
<dbReference type="PROSITE" id="PS00217">
    <property type="entry name" value="SUGAR_TRANSPORT_2"/>
    <property type="match status" value="1"/>
</dbReference>
<evidence type="ECO:0000313" key="9">
    <source>
        <dbReference type="EMBL" id="MBP2055209.1"/>
    </source>
</evidence>
<dbReference type="PANTHER" id="PTHR23511:SF34">
    <property type="entry name" value="SYNAPTIC VESICLE GLYCOPROTEIN 2"/>
    <property type="match status" value="1"/>
</dbReference>
<reference evidence="8 10" key="1">
    <citation type="submission" date="2016-06" db="EMBL/GenBank/DDBJ databases">
        <title>Complete genome sequence of Streptomyces griseochromogenes ATCC 14511, the Blasticidin S producer.</title>
        <authorList>
            <person name="Wu L."/>
        </authorList>
    </citation>
    <scope>NUCLEOTIDE SEQUENCE [LARGE SCALE GENOMIC DNA]</scope>
    <source>
        <strain evidence="8 10">ATCC 14511</strain>
    </source>
</reference>
<keyword evidence="5 6" id="KW-0472">Membrane</keyword>
<evidence type="ECO:0000313" key="10">
    <source>
        <dbReference type="Proteomes" id="UP000092659"/>
    </source>
</evidence>
<dbReference type="CDD" id="cd17316">
    <property type="entry name" value="MFS_SV2_like"/>
    <property type="match status" value="1"/>
</dbReference>
<accession>A0A1B1B022</accession>
<feature type="transmembrane region" description="Helical" evidence="6">
    <location>
        <begin position="133"/>
        <end position="152"/>
    </location>
</feature>
<keyword evidence="3 6" id="KW-0812">Transmembrane</keyword>
<feature type="transmembrane region" description="Helical" evidence="6">
    <location>
        <begin position="318"/>
        <end position="339"/>
    </location>
</feature>
<dbReference type="Proteomes" id="UP000092659">
    <property type="component" value="Chromosome"/>
</dbReference>
<evidence type="ECO:0000313" key="11">
    <source>
        <dbReference type="Proteomes" id="UP001519309"/>
    </source>
</evidence>
<keyword evidence="4 6" id="KW-1133">Transmembrane helix</keyword>
<organism evidence="8 10">
    <name type="scientific">Streptomyces griseochromogenes</name>
    <dbReference type="NCBI Taxonomy" id="68214"/>
    <lineage>
        <taxon>Bacteria</taxon>
        <taxon>Bacillati</taxon>
        <taxon>Actinomycetota</taxon>
        <taxon>Actinomycetes</taxon>
        <taxon>Kitasatosporales</taxon>
        <taxon>Streptomycetaceae</taxon>
        <taxon>Streptomyces</taxon>
    </lineage>
</organism>
<feature type="transmembrane region" description="Helical" evidence="6">
    <location>
        <begin position="409"/>
        <end position="428"/>
    </location>
</feature>
<protein>
    <submittedName>
        <fullName evidence="9">MFS transporter</fullName>
    </submittedName>
</protein>
<dbReference type="EMBL" id="CP016279">
    <property type="protein sequence ID" value="ANP52155.1"/>
    <property type="molecule type" value="Genomic_DNA"/>
</dbReference>
<dbReference type="RefSeq" id="WP_067307800.1">
    <property type="nucleotide sequence ID" value="NZ_CP016279.1"/>
</dbReference>
<feature type="transmembrane region" description="Helical" evidence="6">
    <location>
        <begin position="370"/>
        <end position="388"/>
    </location>
</feature>
<feature type="transmembrane region" description="Helical" evidence="6">
    <location>
        <begin position="196"/>
        <end position="213"/>
    </location>
</feature>
<dbReference type="InterPro" id="IPR005829">
    <property type="entry name" value="Sugar_transporter_CS"/>
</dbReference>
<feature type="transmembrane region" description="Helical" evidence="6">
    <location>
        <begin position="77"/>
        <end position="97"/>
    </location>
</feature>
<keyword evidence="2" id="KW-0813">Transport</keyword>
<dbReference type="AlphaFoldDB" id="A0A1B1B022"/>
<dbReference type="Gene3D" id="1.20.1250.20">
    <property type="entry name" value="MFS general substrate transporter like domains"/>
    <property type="match status" value="1"/>
</dbReference>
<dbReference type="OrthoDB" id="9109650at2"/>
<evidence type="ECO:0000259" key="7">
    <source>
        <dbReference type="PROSITE" id="PS50850"/>
    </source>
</evidence>
<keyword evidence="11" id="KW-1185">Reference proteome</keyword>
<sequence length="466" mass="49356">MADIRGASPSVGNISDTRQLQSLVAARLDGLPLTRWHRRVLAVVGLGSFFNFFEVALSSLLIPLLPVDWAATTTGKSLLISATFAGELLGAVALSGLADRIGRRRMFQINLVAYAALSVAAACAQGPTHLIVLRFLLGIGLGAELALVDTYLTELMPAARRGRMLATAYGLGMLAVPAAGVLAARLPHTMLGASSWRWLMTLAGAGALVVYLLRRNLPESPRWLATHKPQQALAAMDRIEETAGLPVTGTFTAAPALGLGREEACERSGRPKLWSPVLRRRTLLVCLMETLGPVGFYGFASIAPLVLLHKGFTVVDSLTYSAMTAIGYPLGCYVLMHLAERIQRRTLVIVSSLLVAVAGTIFGIGTSVWVIVPAGLLTTLMSVINATVSRTYGAELFPTEVRNTALGRTYSLSRLVAAILPFCTLPVLDTLGAGPVYLSCACIIALMALAVAMLGPRTNAVALEGI</sequence>
<dbReference type="STRING" id="68214.AVL59_23645"/>
<dbReference type="PANTHER" id="PTHR23511">
    <property type="entry name" value="SYNAPTIC VESICLE GLYCOPROTEIN 2"/>
    <property type="match status" value="1"/>
</dbReference>
<evidence type="ECO:0000256" key="2">
    <source>
        <dbReference type="ARBA" id="ARBA00022448"/>
    </source>
</evidence>
<dbReference type="InterPro" id="IPR036259">
    <property type="entry name" value="MFS_trans_sf"/>
</dbReference>
<feature type="transmembrane region" description="Helical" evidence="6">
    <location>
        <begin position="109"/>
        <end position="127"/>
    </location>
</feature>
<dbReference type="Proteomes" id="UP001519309">
    <property type="component" value="Unassembled WGS sequence"/>
</dbReference>
<gene>
    <name evidence="8" type="ORF">AVL59_23645</name>
    <name evidence="9" type="ORF">J2Z21_008222</name>
</gene>
<feature type="transmembrane region" description="Helical" evidence="6">
    <location>
        <begin position="346"/>
        <end position="364"/>
    </location>
</feature>
<dbReference type="KEGG" id="sgs:AVL59_23645"/>
<dbReference type="PROSITE" id="PS50850">
    <property type="entry name" value="MFS"/>
    <property type="match status" value="1"/>
</dbReference>
<name>A0A1B1B022_9ACTN</name>
<evidence type="ECO:0000256" key="4">
    <source>
        <dbReference type="ARBA" id="ARBA00022989"/>
    </source>
</evidence>
<feature type="transmembrane region" description="Helical" evidence="6">
    <location>
        <begin position="434"/>
        <end position="454"/>
    </location>
</feature>
<feature type="transmembrane region" description="Helical" evidence="6">
    <location>
        <begin position="282"/>
        <end position="306"/>
    </location>
</feature>
<evidence type="ECO:0000256" key="5">
    <source>
        <dbReference type="ARBA" id="ARBA00023136"/>
    </source>
</evidence>
<evidence type="ECO:0000256" key="6">
    <source>
        <dbReference type="SAM" id="Phobius"/>
    </source>
</evidence>
<reference evidence="9 11" key="2">
    <citation type="submission" date="2021-03" db="EMBL/GenBank/DDBJ databases">
        <title>Genomic Encyclopedia of Type Strains, Phase IV (KMG-IV): sequencing the most valuable type-strain genomes for metagenomic binning, comparative biology and taxonomic classification.</title>
        <authorList>
            <person name="Goeker M."/>
        </authorList>
    </citation>
    <scope>NUCLEOTIDE SEQUENCE [LARGE SCALE GENOMIC DNA]</scope>
    <source>
        <strain evidence="9 11">DSM 40499</strain>
    </source>
</reference>
<evidence type="ECO:0000256" key="1">
    <source>
        <dbReference type="ARBA" id="ARBA00004651"/>
    </source>
</evidence>
<feature type="domain" description="Major facilitator superfamily (MFS) profile" evidence="7">
    <location>
        <begin position="40"/>
        <end position="459"/>
    </location>
</feature>
<proteinExistence type="predicted"/>
<dbReference type="GO" id="GO:0022857">
    <property type="term" value="F:transmembrane transporter activity"/>
    <property type="evidence" value="ECO:0007669"/>
    <property type="project" value="InterPro"/>
</dbReference>
<dbReference type="EMBL" id="JAGGLP010000027">
    <property type="protein sequence ID" value="MBP2055209.1"/>
    <property type="molecule type" value="Genomic_DNA"/>
</dbReference>
<dbReference type="Pfam" id="PF07690">
    <property type="entry name" value="MFS_1"/>
    <property type="match status" value="1"/>
</dbReference>
<dbReference type="SUPFAM" id="SSF103473">
    <property type="entry name" value="MFS general substrate transporter"/>
    <property type="match status" value="1"/>
</dbReference>